<dbReference type="RefSeq" id="WP_171716481.1">
    <property type="nucleotide sequence ID" value="NZ_WHOB01000018.1"/>
</dbReference>
<accession>A0ABX1YBP8</accession>
<organism evidence="1 2">
    <name type="scientific">Paenibacillus phytohabitans</name>
    <dbReference type="NCBI Taxonomy" id="2654978"/>
    <lineage>
        <taxon>Bacteria</taxon>
        <taxon>Bacillati</taxon>
        <taxon>Bacillota</taxon>
        <taxon>Bacilli</taxon>
        <taxon>Bacillales</taxon>
        <taxon>Paenibacillaceae</taxon>
        <taxon>Paenibacillus</taxon>
    </lineage>
</organism>
<comment type="caution">
    <text evidence="1">The sequence shown here is derived from an EMBL/GenBank/DDBJ whole genome shotgun (WGS) entry which is preliminary data.</text>
</comment>
<dbReference type="Proteomes" id="UP000596857">
    <property type="component" value="Unassembled WGS sequence"/>
</dbReference>
<gene>
    <name evidence="1" type="ORF">GC101_05805</name>
</gene>
<protein>
    <submittedName>
        <fullName evidence="1">Uncharacterized protein</fullName>
    </submittedName>
</protein>
<evidence type="ECO:0000313" key="2">
    <source>
        <dbReference type="Proteomes" id="UP000596857"/>
    </source>
</evidence>
<evidence type="ECO:0000313" key="1">
    <source>
        <dbReference type="EMBL" id="NOU78392.1"/>
    </source>
</evidence>
<sequence>MQNEKLQQMQYWAQCSIKILQEYTPYINLDDQQYIAYPNHFHIRNNSKGYYLYTVLEEIAMVGSSMFRWIDFLSGDDPVDLKTFPTRVIIQAVSDEQSMWNRKLLEALVDLILFDKTNDENYFKHYLLMREYNDIQMEINDWKEFYGHPFENHLLQLAETKKTIQLLEPEIDFNKCWYLQEKKSINSPKYPYSPFKGFRQKLKEALLTTNAREKLVLGLSYKRYSDTSESIHFIPDKKIDLPSTITIEKTMMKIWLTIVCLIGRVQIILGDCPKGFNDEINTILNLPTNEQELINLLTVDRFQINDIILTSYSDLAVVTDTFTSKYGYKTYKIKFLIKEQSTFIKEEWLPGNCLKKIIGYSEHMTHVLSNSDLVPLFETVSTEEYYKQFVNTFVDTWNLGAKDYFLKNDTDALFKSFMKLDIK</sequence>
<reference evidence="1 2" key="1">
    <citation type="submission" date="2019-10" db="EMBL/GenBank/DDBJ databases">
        <title>Description of Paenibacillus terricola sp. nov.</title>
        <authorList>
            <person name="Carlier A."/>
            <person name="Qi S."/>
        </authorList>
    </citation>
    <scope>NUCLEOTIDE SEQUENCE [LARGE SCALE GENOMIC DNA]</scope>
    <source>
        <strain evidence="1 2">LMG 31459</strain>
    </source>
</reference>
<keyword evidence="2" id="KW-1185">Reference proteome</keyword>
<proteinExistence type="predicted"/>
<name>A0ABX1YBP8_9BACL</name>
<dbReference type="EMBL" id="WHOB01000018">
    <property type="protein sequence ID" value="NOU78392.1"/>
    <property type="molecule type" value="Genomic_DNA"/>
</dbReference>